<proteinExistence type="predicted"/>
<dbReference type="Pfam" id="PF11294">
    <property type="entry name" value="DUF3095"/>
    <property type="match status" value="1"/>
</dbReference>
<name>A0AAE2ZJ84_9HYPH</name>
<accession>A0AAE2ZJ84</accession>
<organism evidence="1 2">
    <name type="scientific">Flavimaribacter sediminis</name>
    <dbReference type="NCBI Taxonomy" id="2865987"/>
    <lineage>
        <taxon>Bacteria</taxon>
        <taxon>Pseudomonadati</taxon>
        <taxon>Pseudomonadota</taxon>
        <taxon>Alphaproteobacteria</taxon>
        <taxon>Hyphomicrobiales</taxon>
        <taxon>Rhizobiaceae</taxon>
        <taxon>Flavimaribacter</taxon>
    </lineage>
</organism>
<dbReference type="InterPro" id="IPR021445">
    <property type="entry name" value="DUF3095"/>
</dbReference>
<evidence type="ECO:0000313" key="1">
    <source>
        <dbReference type="EMBL" id="MBW8637759.1"/>
    </source>
</evidence>
<dbReference type="EMBL" id="JAICBX010000002">
    <property type="protein sequence ID" value="MBW8637759.1"/>
    <property type="molecule type" value="Genomic_DNA"/>
</dbReference>
<reference evidence="1" key="1">
    <citation type="submission" date="2021-08" db="EMBL/GenBank/DDBJ databases">
        <title>Hoeflea bacterium WL0058 sp. nov., isolated from the sediment.</title>
        <authorList>
            <person name="Wang L."/>
            <person name="Zhang D."/>
        </authorList>
    </citation>
    <scope>NUCLEOTIDE SEQUENCE</scope>
    <source>
        <strain evidence="1">WL0058</strain>
    </source>
</reference>
<comment type="caution">
    <text evidence="1">The sequence shown here is derived from an EMBL/GenBank/DDBJ whole genome shotgun (WGS) entry which is preliminary data.</text>
</comment>
<gene>
    <name evidence="1" type="ORF">K1W69_11225</name>
</gene>
<evidence type="ECO:0000313" key="2">
    <source>
        <dbReference type="Proteomes" id="UP001196509"/>
    </source>
</evidence>
<dbReference type="RefSeq" id="WP_220228441.1">
    <property type="nucleotide sequence ID" value="NZ_JAICBX010000002.1"/>
</dbReference>
<protein>
    <submittedName>
        <fullName evidence="1">DUF3095 domain-containing protein</fullName>
    </submittedName>
</protein>
<dbReference type="AlphaFoldDB" id="A0AAE2ZJ84"/>
<sequence length="382" mass="41362">METFYDRLVVHDDFETMSLIKTYAPLPDDWFVGVADVVGSTGEIERGRYKVVNTVGAAVISAQINAAGALRFPYIFGGDGAAFALPGDHRDTAEKALAAVIRWAREEFDLEMRGAVIPVATIRDNGLDVAVARYRASKGVDYAMFAGGGMAWADREMKEGSFRLEAAPAGVRPDLTGLSCRWTPVRAQKGNILSLLVLPEKDADAEELARLYRNIVAVEESLERAGHPVPESGPGYRWPPEGLDLEVAATRGKTSFAVHKMKLLAATFIALIFFKTGWKAGAFDPKEYVEVTAANADFRKFDDGLKMTIDCDAKTQAQLTALLKKASEAGLIRYGLSEQPEAIMTCIVPSVTRNDHVHFVDGAGGGYTRAASLMKEANPGPA</sequence>
<dbReference type="Proteomes" id="UP001196509">
    <property type="component" value="Unassembled WGS sequence"/>
</dbReference>
<keyword evidence="2" id="KW-1185">Reference proteome</keyword>